<evidence type="ECO:0000313" key="2">
    <source>
        <dbReference type="Proteomes" id="UP001375539"/>
    </source>
</evidence>
<name>A0ACC6QFL6_9ACTN</name>
<sequence>MQFIATPGGGEVAVMGASEALVIEGALSLYVLKHPDSNVAIRALREVSSANEAREARIEEAAERAFV</sequence>
<organism evidence="1 2">
    <name type="scientific">Streptomyces pratisoli</name>
    <dbReference type="NCBI Taxonomy" id="3139917"/>
    <lineage>
        <taxon>Bacteria</taxon>
        <taxon>Bacillati</taxon>
        <taxon>Actinomycetota</taxon>
        <taxon>Actinomycetes</taxon>
        <taxon>Kitasatosporales</taxon>
        <taxon>Streptomycetaceae</taxon>
        <taxon>Streptomyces</taxon>
    </lineage>
</organism>
<keyword evidence="2" id="KW-1185">Reference proteome</keyword>
<protein>
    <submittedName>
        <fullName evidence="1">Uncharacterized protein</fullName>
    </submittedName>
</protein>
<dbReference type="Proteomes" id="UP001375539">
    <property type="component" value="Unassembled WGS sequence"/>
</dbReference>
<comment type="caution">
    <text evidence="1">The sequence shown here is derived from an EMBL/GenBank/DDBJ whole genome shotgun (WGS) entry which is preliminary data.</text>
</comment>
<dbReference type="EMBL" id="JBBKAI010000002">
    <property type="protein sequence ID" value="MEJ8657091.1"/>
    <property type="molecule type" value="Genomic_DNA"/>
</dbReference>
<gene>
    <name evidence="1" type="ORF">WKI58_11225</name>
</gene>
<evidence type="ECO:0000313" key="1">
    <source>
        <dbReference type="EMBL" id="MEJ8657091.1"/>
    </source>
</evidence>
<accession>A0ACC6QFL6</accession>
<reference evidence="1" key="1">
    <citation type="submission" date="2024-03" db="EMBL/GenBank/DDBJ databases">
        <title>Novel Streptomyces species of biotechnological and ecological value are a feature of Machair soil.</title>
        <authorList>
            <person name="Prole J.R."/>
            <person name="Goodfellow M."/>
            <person name="Allenby N."/>
            <person name="Ward A.C."/>
        </authorList>
    </citation>
    <scope>NUCLEOTIDE SEQUENCE</scope>
    <source>
        <strain evidence="1">MS1.AVA.4</strain>
    </source>
</reference>
<proteinExistence type="predicted"/>